<evidence type="ECO:0000313" key="3">
    <source>
        <dbReference type="Proteomes" id="UP000315724"/>
    </source>
</evidence>
<dbReference type="Proteomes" id="UP000315724">
    <property type="component" value="Chromosome"/>
</dbReference>
<evidence type="ECO:0000256" key="1">
    <source>
        <dbReference type="SAM" id="MobiDB-lite"/>
    </source>
</evidence>
<reference evidence="2 3" key="1">
    <citation type="submission" date="2019-02" db="EMBL/GenBank/DDBJ databases">
        <title>Deep-cultivation of Planctomycetes and their phenomic and genomic characterization uncovers novel biology.</title>
        <authorList>
            <person name="Wiegand S."/>
            <person name="Jogler M."/>
            <person name="Boedeker C."/>
            <person name="Pinto D."/>
            <person name="Vollmers J."/>
            <person name="Rivas-Marin E."/>
            <person name="Kohn T."/>
            <person name="Peeters S.H."/>
            <person name="Heuer A."/>
            <person name="Rast P."/>
            <person name="Oberbeckmann S."/>
            <person name="Bunk B."/>
            <person name="Jeske O."/>
            <person name="Meyerdierks A."/>
            <person name="Storesund J.E."/>
            <person name="Kallscheuer N."/>
            <person name="Luecker S."/>
            <person name="Lage O.M."/>
            <person name="Pohl T."/>
            <person name="Merkel B.J."/>
            <person name="Hornburger P."/>
            <person name="Mueller R.-W."/>
            <person name="Bruemmer F."/>
            <person name="Labrenz M."/>
            <person name="Spormann A.M."/>
            <person name="Op den Camp H."/>
            <person name="Overmann J."/>
            <person name="Amann R."/>
            <person name="Jetten M.S.M."/>
            <person name="Mascher T."/>
            <person name="Medema M.H."/>
            <person name="Devos D.P."/>
            <person name="Kaster A.-K."/>
            <person name="Ovreas L."/>
            <person name="Rohde M."/>
            <person name="Galperin M.Y."/>
            <person name="Jogler C."/>
        </authorList>
    </citation>
    <scope>NUCLEOTIDE SEQUENCE [LARGE SCALE GENOMIC DNA]</scope>
    <source>
        <strain evidence="2 3">Mal48</strain>
    </source>
</reference>
<proteinExistence type="predicted"/>
<protein>
    <submittedName>
        <fullName evidence="2">Uncharacterized protein</fullName>
    </submittedName>
</protein>
<feature type="region of interest" description="Disordered" evidence="1">
    <location>
        <begin position="164"/>
        <end position="185"/>
    </location>
</feature>
<organism evidence="2 3">
    <name type="scientific">Thalassoglobus polymorphus</name>
    <dbReference type="NCBI Taxonomy" id="2527994"/>
    <lineage>
        <taxon>Bacteria</taxon>
        <taxon>Pseudomonadati</taxon>
        <taxon>Planctomycetota</taxon>
        <taxon>Planctomycetia</taxon>
        <taxon>Planctomycetales</taxon>
        <taxon>Planctomycetaceae</taxon>
        <taxon>Thalassoglobus</taxon>
    </lineage>
</organism>
<feature type="region of interest" description="Disordered" evidence="1">
    <location>
        <begin position="121"/>
        <end position="151"/>
    </location>
</feature>
<dbReference type="RefSeq" id="WP_145200259.1">
    <property type="nucleotide sequence ID" value="NZ_CP036267.1"/>
</dbReference>
<gene>
    <name evidence="2" type="ORF">Mal48_29020</name>
</gene>
<dbReference type="OrthoDB" id="271784at2"/>
<dbReference type="AlphaFoldDB" id="A0A517QPS7"/>
<name>A0A517QPS7_9PLAN</name>
<keyword evidence="3" id="KW-1185">Reference proteome</keyword>
<feature type="compositionally biased region" description="Basic and acidic residues" evidence="1">
    <location>
        <begin position="139"/>
        <end position="151"/>
    </location>
</feature>
<sequence length="248" mass="27633">MSENQIDFELQIQRCIDGELDEQSQVNFLRSLDEHADDDAWRKLSLGFVENQILASYFATEESEPVDVVDSHVSSAQAPEPGKRYNFRPFLSLAAAVTIGAFLGFEAKHFGSIPNTDSIVQQRSEPSLRELNSPVIEISPERSESATRDSGLRRVDQLAQNNPNQVAPKQIGPNQNRPVAQAAASSNYRFSDIDGSSSDWTHQQKFLQELRQKGYTIERSQSSRSVPVGNGQEVVVPAETILIRHSVH</sequence>
<dbReference type="KEGG" id="tpol:Mal48_29020"/>
<accession>A0A517QPS7</accession>
<dbReference type="EMBL" id="CP036267">
    <property type="protein sequence ID" value="QDT33648.1"/>
    <property type="molecule type" value="Genomic_DNA"/>
</dbReference>
<evidence type="ECO:0000313" key="2">
    <source>
        <dbReference type="EMBL" id="QDT33648.1"/>
    </source>
</evidence>